<dbReference type="InParanoid" id="L9KVC6"/>
<name>L9KVC6_TUPCH</name>
<protein>
    <submittedName>
        <fullName evidence="1">Uncharacterized protein</fullName>
    </submittedName>
</protein>
<keyword evidence="2" id="KW-1185">Reference proteome</keyword>
<evidence type="ECO:0000313" key="2">
    <source>
        <dbReference type="Proteomes" id="UP000011518"/>
    </source>
</evidence>
<reference evidence="2" key="1">
    <citation type="submission" date="2012-07" db="EMBL/GenBank/DDBJ databases">
        <title>Genome of the Chinese tree shrew, a rising model animal genetically related to primates.</title>
        <authorList>
            <person name="Zhang G."/>
            <person name="Fan Y."/>
            <person name="Yao Y."/>
            <person name="Huang Z."/>
        </authorList>
    </citation>
    <scope>NUCLEOTIDE SEQUENCE [LARGE SCALE GENOMIC DNA]</scope>
</reference>
<dbReference type="Proteomes" id="UP000011518">
    <property type="component" value="Unassembled WGS sequence"/>
</dbReference>
<proteinExistence type="predicted"/>
<organism evidence="1 2">
    <name type="scientific">Tupaia chinensis</name>
    <name type="common">Chinese tree shrew</name>
    <name type="synonym">Tupaia belangeri chinensis</name>
    <dbReference type="NCBI Taxonomy" id="246437"/>
    <lineage>
        <taxon>Eukaryota</taxon>
        <taxon>Metazoa</taxon>
        <taxon>Chordata</taxon>
        <taxon>Craniata</taxon>
        <taxon>Vertebrata</taxon>
        <taxon>Euteleostomi</taxon>
        <taxon>Mammalia</taxon>
        <taxon>Eutheria</taxon>
        <taxon>Euarchontoglires</taxon>
        <taxon>Scandentia</taxon>
        <taxon>Tupaiidae</taxon>
        <taxon>Tupaia</taxon>
    </lineage>
</organism>
<dbReference type="EMBL" id="KB320644">
    <property type="protein sequence ID" value="ELW66643.1"/>
    <property type="molecule type" value="Genomic_DNA"/>
</dbReference>
<evidence type="ECO:0000313" key="1">
    <source>
        <dbReference type="EMBL" id="ELW66643.1"/>
    </source>
</evidence>
<accession>L9KVC6</accession>
<sequence length="105" mass="11609">MSNHDLRAACNVCVLMKSVRGDMCNQDLRAACNVCVLMKSVRGDMCNQTCICFDQCDLRRGWKSSAALLLPSFDSSHKPGLAYGELPAYGFKRSIKPIQDEIGSF</sequence>
<dbReference type="AlphaFoldDB" id="L9KVC6"/>
<reference evidence="2" key="2">
    <citation type="journal article" date="2013" name="Nat. Commun.">
        <title>Genome of the Chinese tree shrew.</title>
        <authorList>
            <person name="Fan Y."/>
            <person name="Huang Z.Y."/>
            <person name="Cao C.C."/>
            <person name="Chen C.S."/>
            <person name="Chen Y.X."/>
            <person name="Fan D.D."/>
            <person name="He J."/>
            <person name="Hou H.L."/>
            <person name="Hu L."/>
            <person name="Hu X.T."/>
            <person name="Jiang X.T."/>
            <person name="Lai R."/>
            <person name="Lang Y.S."/>
            <person name="Liang B."/>
            <person name="Liao S.G."/>
            <person name="Mu D."/>
            <person name="Ma Y.Y."/>
            <person name="Niu Y.Y."/>
            <person name="Sun X.Q."/>
            <person name="Xia J.Q."/>
            <person name="Xiao J."/>
            <person name="Xiong Z.Q."/>
            <person name="Xu L."/>
            <person name="Yang L."/>
            <person name="Zhang Y."/>
            <person name="Zhao W."/>
            <person name="Zhao X.D."/>
            <person name="Zheng Y.T."/>
            <person name="Zhou J.M."/>
            <person name="Zhu Y.B."/>
            <person name="Zhang G.J."/>
            <person name="Wang J."/>
            <person name="Yao Y.G."/>
        </authorList>
    </citation>
    <scope>NUCLEOTIDE SEQUENCE [LARGE SCALE GENOMIC DNA]</scope>
</reference>
<gene>
    <name evidence="1" type="ORF">TREES_T100014760</name>
</gene>